<dbReference type="PANTHER" id="PTHR46401">
    <property type="entry name" value="GLYCOSYLTRANSFERASE WBBK-RELATED"/>
    <property type="match status" value="1"/>
</dbReference>
<accession>A0A517SXC4</accession>
<dbReference type="PANTHER" id="PTHR46401:SF2">
    <property type="entry name" value="GLYCOSYLTRANSFERASE WBBK-RELATED"/>
    <property type="match status" value="1"/>
</dbReference>
<keyword evidence="3" id="KW-0328">Glycosyltransferase</keyword>
<sequence>MKLLVNALSITNQSGRNVLVAQLNQLKHWFADQLDCTILYHQSNQDLIAQIPGMNWRRCPGYTSHWLGRAVWERANIDSMAGSIGCDVIYCVSGMTLPTQVPQLVLCMNPWAMIPGVPQGFKQQIKASLQRKQYRNAIARADAMVFLSDYIRQAYQENANAQAERDCVSYAPIDPAVIERAASIGKRNRERNHIVSVSAMARHKNPHVLVKALKQIRQQRIDARLTLAGGWPDPQYRRDVVELIDSLQLTEHVSLTGWVDDNQLAELYQRADVFCLLSSSESFGIPAIEAQCYGTPCVGTDACAVPEVCGEGGVYVPVNDSQAAADQLSRLLTDQAHWHSLHQAALRNVQRFRCDVACRSLAHALMRFDSRLQSPLGPQQQTDDALIFHRAGTLSTFASQNSGVMQN</sequence>
<dbReference type="EC" id="2.4.1.246" evidence="3"/>
<reference evidence="3 4" key="1">
    <citation type="submission" date="2019-02" db="EMBL/GenBank/DDBJ databases">
        <title>Deep-cultivation of Planctomycetes and their phenomic and genomic characterization uncovers novel biology.</title>
        <authorList>
            <person name="Wiegand S."/>
            <person name="Jogler M."/>
            <person name="Boedeker C."/>
            <person name="Pinto D."/>
            <person name="Vollmers J."/>
            <person name="Rivas-Marin E."/>
            <person name="Kohn T."/>
            <person name="Peeters S.H."/>
            <person name="Heuer A."/>
            <person name="Rast P."/>
            <person name="Oberbeckmann S."/>
            <person name="Bunk B."/>
            <person name="Jeske O."/>
            <person name="Meyerdierks A."/>
            <person name="Storesund J.E."/>
            <person name="Kallscheuer N."/>
            <person name="Luecker S."/>
            <person name="Lage O.M."/>
            <person name="Pohl T."/>
            <person name="Merkel B.J."/>
            <person name="Hornburger P."/>
            <person name="Mueller R.-W."/>
            <person name="Bruemmer F."/>
            <person name="Labrenz M."/>
            <person name="Spormann A.M."/>
            <person name="Op den Camp H."/>
            <person name="Overmann J."/>
            <person name="Amann R."/>
            <person name="Jetten M.S.M."/>
            <person name="Mascher T."/>
            <person name="Medema M.H."/>
            <person name="Devos D.P."/>
            <person name="Kaster A.-K."/>
            <person name="Ovreas L."/>
            <person name="Rohde M."/>
            <person name="Galperin M.Y."/>
            <person name="Jogler C."/>
        </authorList>
    </citation>
    <scope>NUCLEOTIDE SEQUENCE [LARGE SCALE GENOMIC DNA]</scope>
    <source>
        <strain evidence="3 4">SV_7m_r</strain>
    </source>
</reference>
<evidence type="ECO:0000313" key="4">
    <source>
        <dbReference type="Proteomes" id="UP000315003"/>
    </source>
</evidence>
<dbReference type="Pfam" id="PF00534">
    <property type="entry name" value="Glycos_transf_1"/>
    <property type="match status" value="1"/>
</dbReference>
<protein>
    <submittedName>
        <fullName evidence="3">Mannosylfructose-phosphate synthase</fullName>
        <ecNumber evidence="3">2.4.1.246</ecNumber>
    </submittedName>
</protein>
<evidence type="ECO:0000256" key="1">
    <source>
        <dbReference type="ARBA" id="ARBA00022679"/>
    </source>
</evidence>
<dbReference type="EMBL" id="CP036272">
    <property type="protein sequence ID" value="QDT60805.1"/>
    <property type="molecule type" value="Genomic_DNA"/>
</dbReference>
<dbReference type="Proteomes" id="UP000315003">
    <property type="component" value="Chromosome"/>
</dbReference>
<proteinExistence type="predicted"/>
<gene>
    <name evidence="3" type="primary">mfpsA</name>
    <name evidence="3" type="ORF">SV7mr_33320</name>
</gene>
<dbReference type="OrthoDB" id="283384at2"/>
<dbReference type="AlphaFoldDB" id="A0A517SXC4"/>
<dbReference type="RefSeq" id="WP_145274040.1">
    <property type="nucleotide sequence ID" value="NZ_CP036272.1"/>
</dbReference>
<organism evidence="3 4">
    <name type="scientific">Stieleria bergensis</name>
    <dbReference type="NCBI Taxonomy" id="2528025"/>
    <lineage>
        <taxon>Bacteria</taxon>
        <taxon>Pseudomonadati</taxon>
        <taxon>Planctomycetota</taxon>
        <taxon>Planctomycetia</taxon>
        <taxon>Pirellulales</taxon>
        <taxon>Pirellulaceae</taxon>
        <taxon>Stieleria</taxon>
    </lineage>
</organism>
<dbReference type="SUPFAM" id="SSF53756">
    <property type="entry name" value="UDP-Glycosyltransferase/glycogen phosphorylase"/>
    <property type="match status" value="1"/>
</dbReference>
<evidence type="ECO:0000313" key="3">
    <source>
        <dbReference type="EMBL" id="QDT60805.1"/>
    </source>
</evidence>
<keyword evidence="4" id="KW-1185">Reference proteome</keyword>
<keyword evidence="1 3" id="KW-0808">Transferase</keyword>
<dbReference type="InterPro" id="IPR001296">
    <property type="entry name" value="Glyco_trans_1"/>
</dbReference>
<dbReference type="GO" id="GO:0103011">
    <property type="term" value="F:mannosylfructose-phosphate synthase activity"/>
    <property type="evidence" value="ECO:0007669"/>
    <property type="project" value="UniProtKB-EC"/>
</dbReference>
<name>A0A517SXC4_9BACT</name>
<evidence type="ECO:0000259" key="2">
    <source>
        <dbReference type="Pfam" id="PF00534"/>
    </source>
</evidence>
<dbReference type="Gene3D" id="3.40.50.2000">
    <property type="entry name" value="Glycogen Phosphorylase B"/>
    <property type="match status" value="2"/>
</dbReference>
<feature type="domain" description="Glycosyl transferase family 1" evidence="2">
    <location>
        <begin position="185"/>
        <end position="345"/>
    </location>
</feature>